<dbReference type="Gene3D" id="2.130.10.10">
    <property type="entry name" value="YVTN repeat-like/Quinoprotein amine dehydrogenase"/>
    <property type="match status" value="1"/>
</dbReference>
<dbReference type="Pfam" id="PF25460">
    <property type="entry name" value="Beta-prop_Aladin"/>
    <property type="match status" value="1"/>
</dbReference>
<dbReference type="InterPro" id="IPR001680">
    <property type="entry name" value="WD40_rpt"/>
</dbReference>
<dbReference type="PANTHER" id="PTHR14494">
    <property type="entry name" value="ALADIN/ADRACALIN/AAAS"/>
    <property type="match status" value="1"/>
</dbReference>
<dbReference type="Proteomes" id="UP001557470">
    <property type="component" value="Unassembled WGS sequence"/>
</dbReference>
<dbReference type="PANTHER" id="PTHR14494:SF0">
    <property type="entry name" value="ALADIN"/>
    <property type="match status" value="1"/>
</dbReference>
<accession>A0ABD0XJ07</accession>
<dbReference type="InterPro" id="IPR057403">
    <property type="entry name" value="Beta-prop_Aladin"/>
</dbReference>
<keyword evidence="3" id="KW-1185">Reference proteome</keyword>
<evidence type="ECO:0000259" key="1">
    <source>
        <dbReference type="Pfam" id="PF25460"/>
    </source>
</evidence>
<organism evidence="2 3">
    <name type="scientific">Umbra pygmaea</name>
    <name type="common">Eastern mudminnow</name>
    <dbReference type="NCBI Taxonomy" id="75934"/>
    <lineage>
        <taxon>Eukaryota</taxon>
        <taxon>Metazoa</taxon>
        <taxon>Chordata</taxon>
        <taxon>Craniata</taxon>
        <taxon>Vertebrata</taxon>
        <taxon>Euteleostomi</taxon>
        <taxon>Actinopterygii</taxon>
        <taxon>Neopterygii</taxon>
        <taxon>Teleostei</taxon>
        <taxon>Protacanthopterygii</taxon>
        <taxon>Esociformes</taxon>
        <taxon>Umbridae</taxon>
        <taxon>Umbra</taxon>
    </lineage>
</organism>
<feature type="domain" description="Aladin seven-bladed propeller" evidence="1">
    <location>
        <begin position="172"/>
        <end position="521"/>
    </location>
</feature>
<dbReference type="InterPro" id="IPR015943">
    <property type="entry name" value="WD40/YVTN_repeat-like_dom_sf"/>
</dbReference>
<dbReference type="AlphaFoldDB" id="A0ABD0XJ07"/>
<protein>
    <recommendedName>
        <fullName evidence="1">Aladin seven-bladed propeller domain-containing protein</fullName>
    </recommendedName>
</protein>
<dbReference type="InterPro" id="IPR045139">
    <property type="entry name" value="Aladin"/>
</dbReference>
<name>A0ABD0XJ07_UMBPY</name>
<reference evidence="2 3" key="1">
    <citation type="submission" date="2024-06" db="EMBL/GenBank/DDBJ databases">
        <authorList>
            <person name="Pan Q."/>
            <person name="Wen M."/>
            <person name="Jouanno E."/>
            <person name="Zahm M."/>
            <person name="Klopp C."/>
            <person name="Cabau C."/>
            <person name="Louis A."/>
            <person name="Berthelot C."/>
            <person name="Parey E."/>
            <person name="Roest Crollius H."/>
            <person name="Montfort J."/>
            <person name="Robinson-Rechavi M."/>
            <person name="Bouchez O."/>
            <person name="Lampietro C."/>
            <person name="Lopez Roques C."/>
            <person name="Donnadieu C."/>
            <person name="Postlethwait J."/>
            <person name="Bobe J."/>
            <person name="Verreycken H."/>
            <person name="Guiguen Y."/>
        </authorList>
    </citation>
    <scope>NUCLEOTIDE SEQUENCE [LARGE SCALE GENOMIC DNA]</scope>
    <source>
        <strain evidence="2">Up_M1</strain>
        <tissue evidence="2">Testis</tissue>
    </source>
</reference>
<comment type="caution">
    <text evidence="2">The sequence shown here is derived from an EMBL/GenBank/DDBJ whole genome shotgun (WGS) entry which is preliminary data.</text>
</comment>
<evidence type="ECO:0000313" key="3">
    <source>
        <dbReference type="Proteomes" id="UP001557470"/>
    </source>
</evidence>
<evidence type="ECO:0000313" key="2">
    <source>
        <dbReference type="EMBL" id="KAL1021428.1"/>
    </source>
</evidence>
<sequence length="550" mass="59517">MGVSERDLPHVGCQFTLNGSAVLLHHDMRTATFELLLSFVHVVMMCSLALFPPPLPGDGENCHYSNDKSNTDPAVWFEDSHALNLYFPRESLKPHSRPESSSKAAFRDHCETLYTRSAGAWRDAGFSGLLNEIANSSAEVPRWLGVISGCALAMLRWVSSFHGSLFPHLTLSSEEMTAEFSQVLHWSDCAVRSFAWHPHTLKCAVALLDDSIKIYNPKSSTTPTLKHRLQRSVAALQWKPLCASALAVACHNCLLVWHVDPTSLSTRPSSGSAQVLSHPGHSPVTSVAWSPSGSLLVSGSPRDTAMLVWDVAVESCVPLHRVGGGGVTCLSWSPDGSRVLAATPSSLFRVWETRMWTCERWPNLKGRCQSGCWSPDGSGLLFTVQGETVIYALSFTDTPGLPLGRSRGPKAAVVVADLSETTLETPGGEITVGGEIQSLVWDPRGERLAVLLKGDAGAGRPGMIAVFKTQINPGFKLLPCGFVQGEDGTEPRLMQFNPNYQHGAQLTVCWSNGKITHVPFYFTSSVHPGPGLGGSPQLPLSSQIRTADYP</sequence>
<gene>
    <name evidence="2" type="ORF">UPYG_G00013140</name>
</gene>
<dbReference type="InterPro" id="IPR036322">
    <property type="entry name" value="WD40_repeat_dom_sf"/>
</dbReference>
<dbReference type="SMART" id="SM00320">
    <property type="entry name" value="WD40"/>
    <property type="match status" value="4"/>
</dbReference>
<dbReference type="EMBL" id="JAGEUA010000001">
    <property type="protein sequence ID" value="KAL1021428.1"/>
    <property type="molecule type" value="Genomic_DNA"/>
</dbReference>
<dbReference type="SUPFAM" id="SSF50978">
    <property type="entry name" value="WD40 repeat-like"/>
    <property type="match status" value="1"/>
</dbReference>
<proteinExistence type="predicted"/>